<gene>
    <name evidence="1" type="ORF">AK33_08710</name>
</gene>
<evidence type="ECO:0000313" key="1">
    <source>
        <dbReference type="EMBL" id="EXI61660.1"/>
    </source>
</evidence>
<accession>A0A011NB97</accession>
<dbReference type="RefSeq" id="WP_042803586.1">
    <property type="nucleotide sequence ID" value="NZ_AVSP01000005.1"/>
</dbReference>
<dbReference type="AlphaFoldDB" id="A0A011NB97"/>
<dbReference type="PATRIC" id="fig|1450449.3.peg.1725"/>
<name>A0A011NB97_9PAST</name>
<evidence type="ECO:0000313" key="2">
    <source>
        <dbReference type="Proteomes" id="UP000054123"/>
    </source>
</evidence>
<dbReference type="EMBL" id="JANJ01000006">
    <property type="protein sequence ID" value="EXI61660.1"/>
    <property type="molecule type" value="Genomic_DNA"/>
</dbReference>
<reference evidence="1 2" key="1">
    <citation type="journal article" date="2014" name="Genome Announc.">
        <title>Genome Sequence of a Presumptive Mannheimia haemolytica Strain with an A1/A6-Cross-Reactive Serotype from a White-Tailed Deer (Odocoileus virginianus).</title>
        <authorList>
            <person name="Lawrence P.K."/>
            <person name="Bey R.F."/>
            <person name="Wiener B."/>
            <person name="Kittichotirat W."/>
            <person name="Bumgarner R.E."/>
        </authorList>
    </citation>
    <scope>NUCLEOTIDE SEQUENCE [LARGE SCALE GENOMIC DNA]</scope>
    <source>
        <strain evidence="1 2">PKL10</strain>
    </source>
</reference>
<dbReference type="InterPro" id="IPR016912">
    <property type="entry name" value="Phage_P2_GpU"/>
</dbReference>
<dbReference type="OrthoDB" id="1550902at2"/>
<dbReference type="Pfam" id="PF06995">
    <property type="entry name" value="Phage_P2_GpU"/>
    <property type="match status" value="1"/>
</dbReference>
<dbReference type="InterPro" id="IPR009734">
    <property type="entry name" value="Myoviridae_GpU"/>
</dbReference>
<comment type="caution">
    <text evidence="1">The sequence shown here is derived from an EMBL/GenBank/DDBJ whole genome shotgun (WGS) entry which is preliminary data.</text>
</comment>
<dbReference type="PIRSF" id="PIRSF029208">
    <property type="entry name" value="Phage_tail_GPU"/>
    <property type="match status" value="1"/>
</dbReference>
<sequence length="145" mass="16137">MLQQFAMMSLGYFVFMRSTIPYQDTSREMNWSHVQNDVVGAMPKSQFTGKAGETFEISGELRPEITGGKLSILALEMMAEQGTPYPLISGSDFMILGWFVIERISVQSTTFFADGTPRAISFAMSLKRVDDSLLNNIIDDVAGFI</sequence>
<protein>
    <submittedName>
        <fullName evidence="1">Oxidoreductase</fullName>
    </submittedName>
</protein>
<keyword evidence="2" id="KW-1185">Reference proteome</keyword>
<dbReference type="Proteomes" id="UP000054123">
    <property type="component" value="Unassembled WGS sequence"/>
</dbReference>
<proteinExistence type="predicted"/>
<organism evidence="1 2">
    <name type="scientific">Mannheimia granulomatis</name>
    <dbReference type="NCBI Taxonomy" id="85402"/>
    <lineage>
        <taxon>Bacteria</taxon>
        <taxon>Pseudomonadati</taxon>
        <taxon>Pseudomonadota</taxon>
        <taxon>Gammaproteobacteria</taxon>
        <taxon>Pasteurellales</taxon>
        <taxon>Pasteurellaceae</taxon>
        <taxon>Mannheimia</taxon>
    </lineage>
</organism>